<dbReference type="InterPro" id="IPR014014">
    <property type="entry name" value="RNA_helicase_DEAD_Q_motif"/>
</dbReference>
<dbReference type="InterPro" id="IPR014001">
    <property type="entry name" value="Helicase_ATP-bd"/>
</dbReference>
<dbReference type="SUPFAM" id="SSF52540">
    <property type="entry name" value="P-loop containing nucleoside triphosphate hydrolases"/>
    <property type="match status" value="1"/>
</dbReference>
<dbReference type="CDD" id="cd12499">
    <property type="entry name" value="RRM_EcCsdA_like"/>
    <property type="match status" value="1"/>
</dbReference>
<dbReference type="PANTHER" id="PTHR47963">
    <property type="entry name" value="DEAD-BOX ATP-DEPENDENT RNA HELICASE 47, MITOCHONDRIAL"/>
    <property type="match status" value="1"/>
</dbReference>
<keyword evidence="7 10" id="KW-0694">RNA-binding</keyword>
<comment type="similarity">
    <text evidence="10">Belongs to the DEAD box helicase family. DeaD/CsdA subfamily.</text>
</comment>
<dbReference type="InterPro" id="IPR011545">
    <property type="entry name" value="DEAD/DEAH_box_helicase_dom"/>
</dbReference>
<comment type="subcellular location">
    <subcellularLocation>
        <location evidence="1 10">Cytoplasm</location>
    </subcellularLocation>
</comment>
<feature type="region of interest" description="Disordered" evidence="12">
    <location>
        <begin position="434"/>
        <end position="475"/>
    </location>
</feature>
<dbReference type="PANTHER" id="PTHR47963:SF8">
    <property type="entry name" value="ATP-DEPENDENT RNA HELICASE DEAD"/>
    <property type="match status" value="1"/>
</dbReference>
<dbReference type="PROSITE" id="PS51192">
    <property type="entry name" value="HELICASE_ATP_BIND_1"/>
    <property type="match status" value="1"/>
</dbReference>
<keyword evidence="6 10" id="KW-0067">ATP-binding</keyword>
<dbReference type="InterPro" id="IPR012677">
    <property type="entry name" value="Nucleotide-bd_a/b_plait_sf"/>
</dbReference>
<dbReference type="GO" id="GO:0005840">
    <property type="term" value="C:ribosome"/>
    <property type="evidence" value="ECO:0007669"/>
    <property type="project" value="TreeGrafter"/>
</dbReference>
<evidence type="ECO:0000256" key="2">
    <source>
        <dbReference type="ARBA" id="ARBA00022490"/>
    </source>
</evidence>
<dbReference type="EMBL" id="CP021425">
    <property type="protein sequence ID" value="ARU56874.1"/>
    <property type="molecule type" value="Genomic_DNA"/>
</dbReference>
<evidence type="ECO:0000259" key="14">
    <source>
        <dbReference type="PROSITE" id="PS51194"/>
    </source>
</evidence>
<dbReference type="Pfam" id="PF00271">
    <property type="entry name" value="Helicase_C"/>
    <property type="match status" value="1"/>
</dbReference>
<evidence type="ECO:0000313" key="16">
    <source>
        <dbReference type="EMBL" id="ARU56874.1"/>
    </source>
</evidence>
<feature type="short sequence motif" description="Q motif" evidence="11">
    <location>
        <begin position="6"/>
        <end position="34"/>
    </location>
</feature>
<dbReference type="InterPro" id="IPR027417">
    <property type="entry name" value="P-loop_NTPase"/>
</dbReference>
<dbReference type="Proteomes" id="UP000196027">
    <property type="component" value="Chromosome"/>
</dbReference>
<dbReference type="SMART" id="SM00490">
    <property type="entry name" value="HELICc"/>
    <property type="match status" value="1"/>
</dbReference>
<name>A0A1Y0IBV1_9GAMM</name>
<feature type="region of interest" description="Disordered" evidence="12">
    <location>
        <begin position="550"/>
        <end position="598"/>
    </location>
</feature>
<dbReference type="PROSITE" id="PS51195">
    <property type="entry name" value="Q_MOTIF"/>
    <property type="match status" value="1"/>
</dbReference>
<evidence type="ECO:0000259" key="15">
    <source>
        <dbReference type="PROSITE" id="PS51195"/>
    </source>
</evidence>
<protein>
    <recommendedName>
        <fullName evidence="10">ATP-dependent RNA helicase DeaD</fullName>
        <ecNumber evidence="10">3.6.4.13</ecNumber>
    </recommendedName>
    <alternativeName>
        <fullName evidence="10">Cold-shock DEAD box protein A</fullName>
    </alternativeName>
</protein>
<dbReference type="Pfam" id="PF03880">
    <property type="entry name" value="DbpA"/>
    <property type="match status" value="1"/>
</dbReference>
<evidence type="ECO:0000256" key="3">
    <source>
        <dbReference type="ARBA" id="ARBA00022741"/>
    </source>
</evidence>
<dbReference type="Gene3D" id="3.30.70.330">
    <property type="match status" value="1"/>
</dbReference>
<feature type="domain" description="Helicase C-terminal" evidence="14">
    <location>
        <begin position="232"/>
        <end position="385"/>
    </location>
</feature>
<dbReference type="KEGG" id="ome:OLMES_2826"/>
<evidence type="ECO:0000313" key="17">
    <source>
        <dbReference type="Proteomes" id="UP000196027"/>
    </source>
</evidence>
<keyword evidence="3 10" id="KW-0547">Nucleotide-binding</keyword>
<feature type="domain" description="Helicase ATP-binding" evidence="13">
    <location>
        <begin position="37"/>
        <end position="208"/>
    </location>
</feature>
<dbReference type="InterPro" id="IPR044742">
    <property type="entry name" value="DEAD/DEAH_RhlB"/>
</dbReference>
<feature type="domain" description="DEAD-box RNA helicase Q" evidence="15">
    <location>
        <begin position="6"/>
        <end position="34"/>
    </location>
</feature>
<comment type="catalytic activity">
    <reaction evidence="9 10">
        <text>ATP + H2O = ADP + phosphate + H(+)</text>
        <dbReference type="Rhea" id="RHEA:13065"/>
        <dbReference type="ChEBI" id="CHEBI:15377"/>
        <dbReference type="ChEBI" id="CHEBI:15378"/>
        <dbReference type="ChEBI" id="CHEBI:30616"/>
        <dbReference type="ChEBI" id="CHEBI:43474"/>
        <dbReference type="ChEBI" id="CHEBI:456216"/>
        <dbReference type="EC" id="3.6.4.13"/>
    </reaction>
</comment>
<feature type="compositionally biased region" description="Basic and acidic residues" evidence="12">
    <location>
        <begin position="574"/>
        <end position="598"/>
    </location>
</feature>
<dbReference type="CDD" id="cd18787">
    <property type="entry name" value="SF2_C_DEAD"/>
    <property type="match status" value="1"/>
</dbReference>
<keyword evidence="17" id="KW-1185">Reference proteome</keyword>
<dbReference type="Gene3D" id="3.40.50.300">
    <property type="entry name" value="P-loop containing nucleotide triphosphate hydrolases"/>
    <property type="match status" value="2"/>
</dbReference>
<evidence type="ECO:0000256" key="7">
    <source>
        <dbReference type="ARBA" id="ARBA00022884"/>
    </source>
</evidence>
<dbReference type="InterPro" id="IPR050547">
    <property type="entry name" value="DEAD_box_RNA_helicases"/>
</dbReference>
<dbReference type="GO" id="GO:0005829">
    <property type="term" value="C:cytosol"/>
    <property type="evidence" value="ECO:0007669"/>
    <property type="project" value="TreeGrafter"/>
</dbReference>
<keyword evidence="8 10" id="KW-0346">Stress response</keyword>
<dbReference type="EC" id="3.6.4.13" evidence="10"/>
<dbReference type="InterPro" id="IPR005580">
    <property type="entry name" value="DbpA/CsdA_RNA-bd_dom"/>
</dbReference>
<reference evidence="16 17" key="1">
    <citation type="submission" date="2017-05" db="EMBL/GenBank/DDBJ databases">
        <title>Genomic insights into alkan degradation activity of Oleiphilus messinensis.</title>
        <authorList>
            <person name="Kozyavkin S.A."/>
            <person name="Slesarev A.I."/>
            <person name="Golyshin P.N."/>
            <person name="Korzhenkov A."/>
            <person name="Golyshina O.N."/>
            <person name="Toshchakov S.V."/>
        </authorList>
    </citation>
    <scope>NUCLEOTIDE SEQUENCE [LARGE SCALE GENOMIC DNA]</scope>
    <source>
        <strain evidence="16 17">ME102</strain>
    </source>
</reference>
<dbReference type="GO" id="GO:0006401">
    <property type="term" value="P:RNA catabolic process"/>
    <property type="evidence" value="ECO:0007669"/>
    <property type="project" value="UniProtKB-UniRule"/>
</dbReference>
<dbReference type="OrthoDB" id="9808889at2"/>
<evidence type="ECO:0000256" key="8">
    <source>
        <dbReference type="ARBA" id="ARBA00023016"/>
    </source>
</evidence>
<dbReference type="AlphaFoldDB" id="A0A1Y0IBV1"/>
<dbReference type="InterPro" id="IPR028618">
    <property type="entry name" value="DEAD_helicase_DeaD"/>
</dbReference>
<keyword evidence="5 10" id="KW-0347">Helicase</keyword>
<dbReference type="Pfam" id="PF00270">
    <property type="entry name" value="DEAD"/>
    <property type="match status" value="1"/>
</dbReference>
<proteinExistence type="inferred from homology"/>
<dbReference type="InterPro" id="IPR000629">
    <property type="entry name" value="RNA-helicase_DEAD-box_CS"/>
</dbReference>
<dbReference type="SMART" id="SM00487">
    <property type="entry name" value="DEXDc"/>
    <property type="match status" value="1"/>
</dbReference>
<dbReference type="FunFam" id="3.30.70.330:FF:000068">
    <property type="entry name" value="ATP-dependent RNA helicase DeaD"/>
    <property type="match status" value="1"/>
</dbReference>
<dbReference type="InterPro" id="IPR034415">
    <property type="entry name" value="CsdA_RRM"/>
</dbReference>
<keyword evidence="2 10" id="KW-0963">Cytoplasm</keyword>
<evidence type="ECO:0000256" key="10">
    <source>
        <dbReference type="HAMAP-Rule" id="MF_00964"/>
    </source>
</evidence>
<dbReference type="FunFam" id="3.40.50.300:FF:000108">
    <property type="entry name" value="ATP-dependent RNA helicase RhlE"/>
    <property type="match status" value="1"/>
</dbReference>
<dbReference type="InterPro" id="IPR057325">
    <property type="entry name" value="DeaD_dimer"/>
</dbReference>
<dbReference type="CDD" id="cd00268">
    <property type="entry name" value="DEADc"/>
    <property type="match status" value="1"/>
</dbReference>
<dbReference type="GO" id="GO:0033592">
    <property type="term" value="F:RNA strand annealing activity"/>
    <property type="evidence" value="ECO:0007669"/>
    <property type="project" value="TreeGrafter"/>
</dbReference>
<dbReference type="RefSeq" id="WP_087461828.1">
    <property type="nucleotide sequence ID" value="NZ_CP021425.1"/>
</dbReference>
<evidence type="ECO:0000256" key="5">
    <source>
        <dbReference type="ARBA" id="ARBA00022806"/>
    </source>
</evidence>
<sequence>MSSEITSFDQFELAEPLYKALKDIGYEAPSKIQAESIPHLLQGRDIIGQAQTGTGKTAAFALPLLSRVDIEEKSPQILVLTPTRELSIQVAEAFKTYARYIKDFHVTPIYGGQGFDLQLRQLKRGVHVVIGTPGRIMDHLRRGTLKLDNLKAFVLDEADEMLRMGFIDDVEWILEHTPETKQTALFSATMPPPIRKVAEKYLNDPAVVKIAAKTTTANTINQRCWIVSGNYKLDALTRIMELEPFDAVIIFVRTKTATLELTDKLEARGYACGALNGDMAQKQREFTVNQLKKGKIDVVIATDVAARGLDVERISHVVNYDIPYDTEAYVHRIGRTGRAGRNGEAILFVAPREKHLLRAIEKATGQKISLAQLPSTSEINVQRIEKFKTRITDTLTEEESDLDTYIKVVEQYLSESDADPIRVAAALAKLTHGETPLLMSEPPKPKQTDRNDRSKTKRERPERKGSGEKPDYPTEVYRVAVGRQDGVKPGNIVGAIANVADLDSQFIGHINIYDSFTTVELPAGMPEEIYQELRKTRVCQKTLDIRVFTEEERKKVPQNNRKRGDSGPPRSRNRKEGGPRRGGEKRPDRPRKPSSDLD</sequence>
<evidence type="ECO:0000256" key="11">
    <source>
        <dbReference type="PROSITE-ProRule" id="PRU00552"/>
    </source>
</evidence>
<dbReference type="GO" id="GO:0070417">
    <property type="term" value="P:cellular response to cold"/>
    <property type="evidence" value="ECO:0007669"/>
    <property type="project" value="InterPro"/>
</dbReference>
<evidence type="ECO:0000259" key="13">
    <source>
        <dbReference type="PROSITE" id="PS51192"/>
    </source>
</evidence>
<dbReference type="InterPro" id="IPR001650">
    <property type="entry name" value="Helicase_C-like"/>
</dbReference>
<accession>A0A1Y0IBV1</accession>
<evidence type="ECO:0000256" key="1">
    <source>
        <dbReference type="ARBA" id="ARBA00004496"/>
    </source>
</evidence>
<dbReference type="GO" id="GO:0003724">
    <property type="term" value="F:RNA helicase activity"/>
    <property type="evidence" value="ECO:0007669"/>
    <property type="project" value="UniProtKB-UniRule"/>
</dbReference>
<evidence type="ECO:0000256" key="12">
    <source>
        <dbReference type="SAM" id="MobiDB-lite"/>
    </source>
</evidence>
<dbReference type="HAMAP" id="MF_00964">
    <property type="entry name" value="DEAD_helicase_DeaD"/>
    <property type="match status" value="1"/>
</dbReference>
<dbReference type="PROSITE" id="PS51194">
    <property type="entry name" value="HELICASE_CTER"/>
    <property type="match status" value="1"/>
</dbReference>
<keyword evidence="4 10" id="KW-0378">Hydrolase</keyword>
<evidence type="ECO:0000256" key="9">
    <source>
        <dbReference type="ARBA" id="ARBA00047984"/>
    </source>
</evidence>
<gene>
    <name evidence="10" type="primary">deaD</name>
    <name evidence="10" type="synonym">csdA</name>
    <name evidence="16" type="ORF">OLMES_2826</name>
</gene>
<organism evidence="16 17">
    <name type="scientific">Oleiphilus messinensis</name>
    <dbReference type="NCBI Taxonomy" id="141451"/>
    <lineage>
        <taxon>Bacteria</taxon>
        <taxon>Pseudomonadati</taxon>
        <taxon>Pseudomonadota</taxon>
        <taxon>Gammaproteobacteria</taxon>
        <taxon>Oceanospirillales</taxon>
        <taxon>Oleiphilaceae</taxon>
        <taxon>Oleiphilus</taxon>
    </lineage>
</organism>
<evidence type="ECO:0000256" key="4">
    <source>
        <dbReference type="ARBA" id="ARBA00022801"/>
    </source>
</evidence>
<comment type="function">
    <text evidence="10">DEAD-box RNA helicase involved in various cellular processes at low temperature, including ribosome biogenesis, mRNA degradation and translation initiation.</text>
</comment>
<dbReference type="PROSITE" id="PS00039">
    <property type="entry name" value="DEAD_ATP_HELICASE"/>
    <property type="match status" value="1"/>
</dbReference>
<dbReference type="GO" id="GO:0016887">
    <property type="term" value="F:ATP hydrolysis activity"/>
    <property type="evidence" value="ECO:0007669"/>
    <property type="project" value="RHEA"/>
</dbReference>
<feature type="compositionally biased region" description="Basic and acidic residues" evidence="12">
    <location>
        <begin position="443"/>
        <end position="472"/>
    </location>
</feature>
<dbReference type="GO" id="GO:0005524">
    <property type="term" value="F:ATP binding"/>
    <property type="evidence" value="ECO:0007669"/>
    <property type="project" value="UniProtKB-UniRule"/>
</dbReference>
<dbReference type="GO" id="GO:0000027">
    <property type="term" value="P:ribosomal large subunit assembly"/>
    <property type="evidence" value="ECO:0007669"/>
    <property type="project" value="UniProtKB-UniRule"/>
</dbReference>
<dbReference type="Pfam" id="PF25399">
    <property type="entry name" value="DeaD_dimer"/>
    <property type="match status" value="1"/>
</dbReference>
<evidence type="ECO:0000256" key="6">
    <source>
        <dbReference type="ARBA" id="ARBA00022840"/>
    </source>
</evidence>